<dbReference type="AlphaFoldDB" id="A6J7C0"/>
<proteinExistence type="predicted"/>
<accession>A6J7C0</accession>
<evidence type="ECO:0000313" key="1">
    <source>
        <dbReference type="EMBL" id="EDL98270.1"/>
    </source>
</evidence>
<dbReference type="EMBL" id="CH473977">
    <property type="protein sequence ID" value="EDL98270.1"/>
    <property type="molecule type" value="Genomic_DNA"/>
</dbReference>
<reference evidence="2" key="1">
    <citation type="submission" date="2005-09" db="EMBL/GenBank/DDBJ databases">
        <authorList>
            <person name="Mural R.J."/>
            <person name="Li P.W."/>
            <person name="Adams M.D."/>
            <person name="Amanatides P.G."/>
            <person name="Baden-Tillson H."/>
            <person name="Barnstead M."/>
            <person name="Chin S.H."/>
            <person name="Dew I."/>
            <person name="Evans C.A."/>
            <person name="Ferriera S."/>
            <person name="Flanigan M."/>
            <person name="Fosler C."/>
            <person name="Glodek A."/>
            <person name="Gu Z."/>
            <person name="Holt R.A."/>
            <person name="Jennings D."/>
            <person name="Kraft C.L."/>
            <person name="Lu F."/>
            <person name="Nguyen T."/>
            <person name="Nusskern D.R."/>
            <person name="Pfannkoch C.M."/>
            <person name="Sitter C."/>
            <person name="Sutton G.G."/>
            <person name="Venter J.C."/>
            <person name="Wang Z."/>
            <person name="Woodage T."/>
            <person name="Zheng X.H."/>
            <person name="Zhong F."/>
        </authorList>
    </citation>
    <scope>NUCLEOTIDE SEQUENCE [LARGE SCALE GENOMIC DNA]</scope>
    <source>
        <strain>BN</strain>
        <strain evidence="2">Sprague-Dawley</strain>
    </source>
</reference>
<gene>
    <name evidence="1" type="ORF">rCG_43914</name>
</gene>
<protein>
    <submittedName>
        <fullName evidence="1">RCG43914</fullName>
    </submittedName>
</protein>
<sequence length="67" mass="7167">MSYVRVTSHRRAAYGSGAPASVDWGRVEGAGGISDFLAFLPLDVLVVPLVDQHGWSIPETLDGPERS</sequence>
<evidence type="ECO:0000313" key="2">
    <source>
        <dbReference type="Proteomes" id="UP000234681"/>
    </source>
</evidence>
<organism evidence="1 2">
    <name type="scientific">Rattus norvegicus</name>
    <name type="common">Rat</name>
    <dbReference type="NCBI Taxonomy" id="10116"/>
    <lineage>
        <taxon>Eukaryota</taxon>
        <taxon>Metazoa</taxon>
        <taxon>Chordata</taxon>
        <taxon>Craniata</taxon>
        <taxon>Vertebrata</taxon>
        <taxon>Euteleostomi</taxon>
        <taxon>Mammalia</taxon>
        <taxon>Eutheria</taxon>
        <taxon>Euarchontoglires</taxon>
        <taxon>Glires</taxon>
        <taxon>Rodentia</taxon>
        <taxon>Myomorpha</taxon>
        <taxon>Muroidea</taxon>
        <taxon>Muridae</taxon>
        <taxon>Murinae</taxon>
        <taxon>Rattus</taxon>
    </lineage>
</organism>
<dbReference type="Proteomes" id="UP000234681">
    <property type="component" value="Chromosome 17"/>
</dbReference>
<name>A6J7C0_RAT</name>